<dbReference type="Pfam" id="PF00583">
    <property type="entry name" value="Acetyltransf_1"/>
    <property type="match status" value="1"/>
</dbReference>
<sequence length="139" mass="15593">MIIEKATSLDLEGICQIDSSVIGNDSRKEYLSESIEKETCIIARMDGKPVGFAVFDTSFYDNCFIWLVIVLPQFRRKGAASGLIQYVEKNCPTSKLFTSTNESNVTMQKVCESLGFVRSGVIENLDEGDPEWVYFKPIS</sequence>
<dbReference type="InterPro" id="IPR016181">
    <property type="entry name" value="Acyl_CoA_acyltransferase"/>
</dbReference>
<dbReference type="Gene3D" id="3.40.630.30">
    <property type="match status" value="1"/>
</dbReference>
<comment type="caution">
    <text evidence="2">The sequence shown here is derived from an EMBL/GenBank/DDBJ whole genome shotgun (WGS) entry which is preliminary data.</text>
</comment>
<evidence type="ECO:0000259" key="1">
    <source>
        <dbReference type="PROSITE" id="PS51186"/>
    </source>
</evidence>
<dbReference type="EMBL" id="JAJNBZ010000033">
    <property type="protein sequence ID" value="MCE5172721.1"/>
    <property type="molecule type" value="Genomic_DNA"/>
</dbReference>
<dbReference type="InterPro" id="IPR000182">
    <property type="entry name" value="GNAT_dom"/>
</dbReference>
<name>A0ABS8YLM9_9BACL</name>
<protein>
    <submittedName>
        <fullName evidence="2">GNAT family N-acetyltransferase</fullName>
    </submittedName>
</protein>
<dbReference type="CDD" id="cd04301">
    <property type="entry name" value="NAT_SF"/>
    <property type="match status" value="1"/>
</dbReference>
<dbReference type="RefSeq" id="WP_233698798.1">
    <property type="nucleotide sequence ID" value="NZ_JAJNBZ010000033.1"/>
</dbReference>
<accession>A0ABS8YLM9</accession>
<keyword evidence="3" id="KW-1185">Reference proteome</keyword>
<dbReference type="SUPFAM" id="SSF55729">
    <property type="entry name" value="Acyl-CoA N-acyltransferases (Nat)"/>
    <property type="match status" value="1"/>
</dbReference>
<dbReference type="PROSITE" id="PS51186">
    <property type="entry name" value="GNAT"/>
    <property type="match status" value="1"/>
</dbReference>
<evidence type="ECO:0000313" key="3">
    <source>
        <dbReference type="Proteomes" id="UP001199916"/>
    </source>
</evidence>
<gene>
    <name evidence="2" type="ORF">LQV63_25970</name>
</gene>
<proteinExistence type="predicted"/>
<feature type="domain" description="N-acetyltransferase" evidence="1">
    <location>
        <begin position="1"/>
        <end position="139"/>
    </location>
</feature>
<evidence type="ECO:0000313" key="2">
    <source>
        <dbReference type="EMBL" id="MCE5172721.1"/>
    </source>
</evidence>
<organism evidence="2 3">
    <name type="scientific">Paenibacillus profundus</name>
    <dbReference type="NCBI Taxonomy" id="1173085"/>
    <lineage>
        <taxon>Bacteria</taxon>
        <taxon>Bacillati</taxon>
        <taxon>Bacillota</taxon>
        <taxon>Bacilli</taxon>
        <taxon>Bacillales</taxon>
        <taxon>Paenibacillaceae</taxon>
        <taxon>Paenibacillus</taxon>
    </lineage>
</organism>
<dbReference type="Proteomes" id="UP001199916">
    <property type="component" value="Unassembled WGS sequence"/>
</dbReference>
<reference evidence="2 3" key="1">
    <citation type="submission" date="2021-11" db="EMBL/GenBank/DDBJ databases">
        <title>Draft genome sequence of Paenibacillus profundus YoMME, a new Gram-positive bacteria with exoelectrogenic properties.</title>
        <authorList>
            <person name="Hubenova Y."/>
            <person name="Hubenova E."/>
            <person name="Manasiev Y."/>
            <person name="Peykov S."/>
            <person name="Mitov M."/>
        </authorList>
    </citation>
    <scope>NUCLEOTIDE SEQUENCE [LARGE SCALE GENOMIC DNA]</scope>
    <source>
        <strain evidence="2 3">YoMME</strain>
    </source>
</reference>